<evidence type="ECO:0000313" key="24">
    <source>
        <dbReference type="Proteomes" id="UP000322214"/>
    </source>
</evidence>
<protein>
    <recommendedName>
        <fullName evidence="3">histidine kinase</fullName>
        <ecNumber evidence="3">2.7.13.3</ecNumber>
    </recommendedName>
</protein>
<dbReference type="InterPro" id="IPR036641">
    <property type="entry name" value="HPT_dom_sf"/>
</dbReference>
<keyword evidence="13" id="KW-0902">Two-component regulatory system</keyword>
<dbReference type="CDD" id="cd17546">
    <property type="entry name" value="REC_hyHK_CKI1_RcsC-like"/>
    <property type="match status" value="1"/>
</dbReference>
<dbReference type="Gene3D" id="3.30.565.10">
    <property type="entry name" value="Histidine kinase-like ATPase, C-terminal domain"/>
    <property type="match status" value="1"/>
</dbReference>
<dbReference type="PROSITE" id="PS50110">
    <property type="entry name" value="RESPONSE_REGULATORY"/>
    <property type="match status" value="1"/>
</dbReference>
<keyword evidence="7 23" id="KW-0808">Transferase</keyword>
<evidence type="ECO:0000256" key="10">
    <source>
        <dbReference type="ARBA" id="ARBA00022777"/>
    </source>
</evidence>
<dbReference type="InterPro" id="IPR003594">
    <property type="entry name" value="HATPase_dom"/>
</dbReference>
<dbReference type="GO" id="GO:0005524">
    <property type="term" value="F:ATP binding"/>
    <property type="evidence" value="ECO:0007669"/>
    <property type="project" value="UniProtKB-KW"/>
</dbReference>
<dbReference type="FunFam" id="3.30.565.10:FF:000010">
    <property type="entry name" value="Sensor histidine kinase RcsC"/>
    <property type="match status" value="1"/>
</dbReference>
<dbReference type="FunFam" id="1.10.287.130:FF:000038">
    <property type="entry name" value="Sensory transduction histidine kinase"/>
    <property type="match status" value="1"/>
</dbReference>
<keyword evidence="9" id="KW-0547">Nucleotide-binding</keyword>
<dbReference type="OrthoDB" id="229369at2"/>
<evidence type="ECO:0000259" key="21">
    <source>
        <dbReference type="PROSITE" id="PS50110"/>
    </source>
</evidence>
<dbReference type="PROSITE" id="PS50894">
    <property type="entry name" value="HPT"/>
    <property type="match status" value="1"/>
</dbReference>
<proteinExistence type="predicted"/>
<keyword evidence="6 17" id="KW-0597">Phosphoprotein</keyword>
<evidence type="ECO:0000256" key="4">
    <source>
        <dbReference type="ARBA" id="ARBA00022475"/>
    </source>
</evidence>
<dbReference type="SMART" id="SM00448">
    <property type="entry name" value="REC"/>
    <property type="match status" value="1"/>
</dbReference>
<evidence type="ECO:0000256" key="13">
    <source>
        <dbReference type="ARBA" id="ARBA00023012"/>
    </source>
</evidence>
<dbReference type="PANTHER" id="PTHR43047">
    <property type="entry name" value="TWO-COMPONENT HISTIDINE PROTEIN KINASE"/>
    <property type="match status" value="1"/>
</dbReference>
<dbReference type="PRINTS" id="PR00344">
    <property type="entry name" value="BCTRLSENSOR"/>
</dbReference>
<dbReference type="GO" id="GO:0005886">
    <property type="term" value="C:plasma membrane"/>
    <property type="evidence" value="ECO:0007669"/>
    <property type="project" value="UniProtKB-SubCell"/>
</dbReference>
<feature type="region of interest" description="Disordered" evidence="18">
    <location>
        <begin position="996"/>
        <end position="1032"/>
    </location>
</feature>
<evidence type="ECO:0000256" key="19">
    <source>
        <dbReference type="SAM" id="Phobius"/>
    </source>
</evidence>
<accession>A0A5B9P643</accession>
<evidence type="ECO:0000256" key="5">
    <source>
        <dbReference type="ARBA" id="ARBA00022519"/>
    </source>
</evidence>
<dbReference type="PANTHER" id="PTHR43047:SF72">
    <property type="entry name" value="OSMOSENSING HISTIDINE PROTEIN KINASE SLN1"/>
    <property type="match status" value="1"/>
</dbReference>
<dbReference type="InterPro" id="IPR011006">
    <property type="entry name" value="CheY-like_superfamily"/>
</dbReference>
<dbReference type="SUPFAM" id="SSF47384">
    <property type="entry name" value="Homodimeric domain of signal transducing histidine kinase"/>
    <property type="match status" value="1"/>
</dbReference>
<feature type="domain" description="Histidine kinase" evidence="20">
    <location>
        <begin position="343"/>
        <end position="569"/>
    </location>
</feature>
<evidence type="ECO:0000256" key="16">
    <source>
        <dbReference type="PROSITE-ProRule" id="PRU00110"/>
    </source>
</evidence>
<dbReference type="InterPro" id="IPR004358">
    <property type="entry name" value="Sig_transdc_His_kin-like_C"/>
</dbReference>
<dbReference type="CDD" id="cd00082">
    <property type="entry name" value="HisKA"/>
    <property type="match status" value="1"/>
</dbReference>
<name>A0A5B9P643_9BACT</name>
<dbReference type="InterPro" id="IPR008207">
    <property type="entry name" value="Sig_transdc_His_kin_Hpt_dom"/>
</dbReference>
<evidence type="ECO:0000256" key="12">
    <source>
        <dbReference type="ARBA" id="ARBA00022989"/>
    </source>
</evidence>
<dbReference type="SMART" id="SM00387">
    <property type="entry name" value="HATPase_c"/>
    <property type="match status" value="1"/>
</dbReference>
<keyword evidence="14 19" id="KW-0472">Membrane</keyword>
<dbReference type="PROSITE" id="PS50109">
    <property type="entry name" value="HIS_KIN"/>
    <property type="match status" value="1"/>
</dbReference>
<dbReference type="CDD" id="cd16922">
    <property type="entry name" value="HATPase_EvgS-ArcB-TorS-like"/>
    <property type="match status" value="1"/>
</dbReference>
<evidence type="ECO:0000256" key="17">
    <source>
        <dbReference type="PROSITE-ProRule" id="PRU00169"/>
    </source>
</evidence>
<evidence type="ECO:0000256" key="18">
    <source>
        <dbReference type="SAM" id="MobiDB-lite"/>
    </source>
</evidence>
<evidence type="ECO:0000256" key="15">
    <source>
        <dbReference type="ARBA" id="ARBA00023306"/>
    </source>
</evidence>
<dbReference type="Pfam" id="PF02518">
    <property type="entry name" value="HATPase_c"/>
    <property type="match status" value="1"/>
</dbReference>
<feature type="modified residue" description="Phosphohistidine" evidence="16">
    <location>
        <position position="1202"/>
    </location>
</feature>
<gene>
    <name evidence="23" type="primary">rpfC_1</name>
    <name evidence="23" type="ORF">MFFC18_16570</name>
</gene>
<dbReference type="SUPFAM" id="SSF52172">
    <property type="entry name" value="CheY-like"/>
    <property type="match status" value="1"/>
</dbReference>
<evidence type="ECO:0000256" key="14">
    <source>
        <dbReference type="ARBA" id="ARBA00023136"/>
    </source>
</evidence>
<keyword evidence="5" id="KW-0997">Cell inner membrane</keyword>
<dbReference type="InterPro" id="IPR036097">
    <property type="entry name" value="HisK_dim/P_sf"/>
</dbReference>
<keyword evidence="15" id="KW-0131">Cell cycle</keyword>
<dbReference type="GO" id="GO:0000155">
    <property type="term" value="F:phosphorelay sensor kinase activity"/>
    <property type="evidence" value="ECO:0007669"/>
    <property type="project" value="InterPro"/>
</dbReference>
<dbReference type="AlphaFoldDB" id="A0A5B9P643"/>
<dbReference type="Gene3D" id="3.40.50.2300">
    <property type="match status" value="1"/>
</dbReference>
<dbReference type="EC" id="2.7.13.3" evidence="3"/>
<dbReference type="Gene3D" id="1.10.287.130">
    <property type="match status" value="1"/>
</dbReference>
<keyword evidence="8 19" id="KW-0812">Transmembrane</keyword>
<dbReference type="SUPFAM" id="SSF47226">
    <property type="entry name" value="Histidine-containing phosphotransfer domain, HPT domain"/>
    <property type="match status" value="1"/>
</dbReference>
<dbReference type="Gene3D" id="1.20.120.160">
    <property type="entry name" value="HPT domain"/>
    <property type="match status" value="1"/>
</dbReference>
<comment type="subcellular location">
    <subcellularLocation>
        <location evidence="2">Cell inner membrane</location>
        <topology evidence="2">Multi-pass membrane protein</topology>
    </subcellularLocation>
</comment>
<dbReference type="STRING" id="980251.GCA_001642875_03258"/>
<feature type="compositionally biased region" description="Acidic residues" evidence="18">
    <location>
        <begin position="996"/>
        <end position="1012"/>
    </location>
</feature>
<dbReference type="Pfam" id="PF00512">
    <property type="entry name" value="HisKA"/>
    <property type="match status" value="1"/>
</dbReference>
<evidence type="ECO:0000256" key="8">
    <source>
        <dbReference type="ARBA" id="ARBA00022692"/>
    </source>
</evidence>
<keyword evidence="10" id="KW-0418">Kinase</keyword>
<dbReference type="Pfam" id="PF01627">
    <property type="entry name" value="Hpt"/>
    <property type="match status" value="1"/>
</dbReference>
<evidence type="ECO:0000259" key="20">
    <source>
        <dbReference type="PROSITE" id="PS50109"/>
    </source>
</evidence>
<keyword evidence="24" id="KW-1185">Reference proteome</keyword>
<evidence type="ECO:0000259" key="22">
    <source>
        <dbReference type="PROSITE" id="PS50894"/>
    </source>
</evidence>
<evidence type="ECO:0000256" key="3">
    <source>
        <dbReference type="ARBA" id="ARBA00012438"/>
    </source>
</evidence>
<keyword evidence="11" id="KW-0067">ATP-binding</keyword>
<dbReference type="SMART" id="SM00388">
    <property type="entry name" value="HisKA"/>
    <property type="match status" value="1"/>
</dbReference>
<keyword evidence="12 19" id="KW-1133">Transmembrane helix</keyword>
<evidence type="ECO:0000256" key="6">
    <source>
        <dbReference type="ARBA" id="ARBA00022553"/>
    </source>
</evidence>
<dbReference type="Pfam" id="PF00072">
    <property type="entry name" value="Response_reg"/>
    <property type="match status" value="1"/>
</dbReference>
<dbReference type="SUPFAM" id="SSF55874">
    <property type="entry name" value="ATPase domain of HSP90 chaperone/DNA topoisomerase II/histidine kinase"/>
    <property type="match status" value="1"/>
</dbReference>
<dbReference type="InterPro" id="IPR036890">
    <property type="entry name" value="HATPase_C_sf"/>
</dbReference>
<evidence type="ECO:0000256" key="2">
    <source>
        <dbReference type="ARBA" id="ARBA00004429"/>
    </source>
</evidence>
<evidence type="ECO:0000256" key="9">
    <source>
        <dbReference type="ARBA" id="ARBA00022741"/>
    </source>
</evidence>
<dbReference type="InterPro" id="IPR003661">
    <property type="entry name" value="HisK_dim/P_dom"/>
</dbReference>
<evidence type="ECO:0000313" key="23">
    <source>
        <dbReference type="EMBL" id="QEG21798.1"/>
    </source>
</evidence>
<dbReference type="GO" id="GO:0009927">
    <property type="term" value="F:histidine phosphotransfer kinase activity"/>
    <property type="evidence" value="ECO:0007669"/>
    <property type="project" value="TreeGrafter"/>
</dbReference>
<evidence type="ECO:0000256" key="11">
    <source>
        <dbReference type="ARBA" id="ARBA00022840"/>
    </source>
</evidence>
<evidence type="ECO:0000256" key="7">
    <source>
        <dbReference type="ARBA" id="ARBA00022679"/>
    </source>
</evidence>
<dbReference type="Gene3D" id="3.30.450.20">
    <property type="entry name" value="PAS domain"/>
    <property type="match status" value="1"/>
</dbReference>
<sequence length="1261" mass="138055">MKNWLGLKSKLALGFVAILVAGLTIANTLELYPSVARRYQQDRAQFAKSFAIAGSVMLSDGDSRDLKTFVRQCEEDIKRGHADENSEIKTIVRSIGIRSQAGVLQIETADHENVWSSEETPQADKFEIPLFEGMRRWGKVEFVFEPLKSENRYLGFADPVLSKISPFYQLAGFLLLFGAGSTWLFLHMLFRSPKNSAAQGRVRQALGSLAEGLLVLDTEGRIKIASSVFCEKAGADADALTNCRPEKEFDWRDASGKPMTVYPWHVAARDGVEVRDTVMTLQTGVDAKGAPVVSTFQVNCSPVVAESSAGNGALICFEDVTELQRSKKAAESANQAKSDFLANMSHEIRTPMNAILGFTDWLQRGLADDRDQELEYLSTIHSSGTHLLELINDVLDLSKIEAGKMEIVLEDYSPFRVIQDVERVLHMRANGKGIELKSFFKGTFPETISTDYVRLRQVLTNLVGNAIKFTEKGGVSVVAEMVERVVDGELVEKLRVEVRDTGIGMSKEQAAKIFMPFVQADSGITRQFGGTGLGLSICKRIVGSLGGRITVDSEPGTGSMFAFEINVGDVSDSKRIDVAKFNSESTFSRKMMPGEFKLPPGKVLVVDDGKPNRQLIRLILTKAGCSVDEAENGQVGMEMALANDYAVVLMDIQMPVLDGYEATSKLLQQGYDRPIIALTANAMREDEEECERVGFSSFVAKPVDIDLLIETLAKWMPAQERLDLADMDLLPDLSEETSAGELESETCFIDEPEVIPESPASAVAPAIEIPQVTEFVPAEEMQLTAGDNNANESSSQPADEFKSILLTSLEPIAIAAGTADWNGLADAASSLKAKAAAHGRVAIVESLRPLIELCRRDDHDDELIQSSLTNFLTITKSFRDEREKPVAQKDSLPEVSVRVPEPTSPIEGLAIESGEAEAVDLELNLDLDLESESSIELVRESTDEIQPPLDTESPIVQRDEIPTDVRETEPTMDLSVQPSQFTGDPILSTDSVDLLEEPEPQEQITEVEETMNSEESTPAGQPHREEEATAQFESVAPLRKVEPTESRIDFVTELQQGLIEFQKAWDEDDQLAAINVAQRLKTQCEGVDKKQVAGSLDALIAASVSGDPASYTDAVKKFLDACRAEFTSTAKFDPIAIRKRPKLVHLTRIEDANDPILSSLPMDDEAFREIAVDFVPQLETKLKGFDAALDGDDMGEVAEIAHWLKGAGGTCGFGHFTEPSEQLEQAAKSGDKPTCVKLVDLLWYMGGQIVVASDCSGEPIV</sequence>
<dbReference type="InterPro" id="IPR001789">
    <property type="entry name" value="Sig_transdc_resp-reg_receiver"/>
</dbReference>
<keyword evidence="4" id="KW-1003">Cell membrane</keyword>
<dbReference type="RefSeq" id="WP_084417271.1">
    <property type="nucleotide sequence ID" value="NZ_CP042912.1"/>
</dbReference>
<reference evidence="23 24" key="1">
    <citation type="submission" date="2019-08" db="EMBL/GenBank/DDBJ databases">
        <title>Deep-cultivation of Planctomycetes and their phenomic and genomic characterization uncovers novel biology.</title>
        <authorList>
            <person name="Wiegand S."/>
            <person name="Jogler M."/>
            <person name="Boedeker C."/>
            <person name="Pinto D."/>
            <person name="Vollmers J."/>
            <person name="Rivas-Marin E."/>
            <person name="Kohn T."/>
            <person name="Peeters S.H."/>
            <person name="Heuer A."/>
            <person name="Rast P."/>
            <person name="Oberbeckmann S."/>
            <person name="Bunk B."/>
            <person name="Jeske O."/>
            <person name="Meyerdierks A."/>
            <person name="Storesund J.E."/>
            <person name="Kallscheuer N."/>
            <person name="Luecker S."/>
            <person name="Lage O.M."/>
            <person name="Pohl T."/>
            <person name="Merkel B.J."/>
            <person name="Hornburger P."/>
            <person name="Mueller R.-W."/>
            <person name="Bruemmer F."/>
            <person name="Labrenz M."/>
            <person name="Spormann A.M."/>
            <person name="Op den Camp H."/>
            <person name="Overmann J."/>
            <person name="Amann R."/>
            <person name="Jetten M.S.M."/>
            <person name="Mascher T."/>
            <person name="Medema M.H."/>
            <person name="Devos D.P."/>
            <person name="Kaster A.-K."/>
            <person name="Ovreas L."/>
            <person name="Rohde M."/>
            <person name="Galperin M.Y."/>
            <person name="Jogler C."/>
        </authorList>
    </citation>
    <scope>NUCLEOTIDE SEQUENCE [LARGE SCALE GENOMIC DNA]</scope>
    <source>
        <strain evidence="23 24">FC18</strain>
    </source>
</reference>
<dbReference type="InterPro" id="IPR005467">
    <property type="entry name" value="His_kinase_dom"/>
</dbReference>
<organism evidence="23 24">
    <name type="scientific">Mariniblastus fucicola</name>
    <dbReference type="NCBI Taxonomy" id="980251"/>
    <lineage>
        <taxon>Bacteria</taxon>
        <taxon>Pseudomonadati</taxon>
        <taxon>Planctomycetota</taxon>
        <taxon>Planctomycetia</taxon>
        <taxon>Pirellulales</taxon>
        <taxon>Pirellulaceae</taxon>
        <taxon>Mariniblastus</taxon>
    </lineage>
</organism>
<feature type="domain" description="HPt" evidence="22">
    <location>
        <begin position="1163"/>
        <end position="1259"/>
    </location>
</feature>
<comment type="catalytic activity">
    <reaction evidence="1">
        <text>ATP + protein L-histidine = ADP + protein N-phospho-L-histidine.</text>
        <dbReference type="EC" id="2.7.13.3"/>
    </reaction>
</comment>
<feature type="modified residue" description="4-aspartylphosphate" evidence="17">
    <location>
        <position position="651"/>
    </location>
</feature>
<dbReference type="EMBL" id="CP042912">
    <property type="protein sequence ID" value="QEG21798.1"/>
    <property type="molecule type" value="Genomic_DNA"/>
</dbReference>
<feature type="domain" description="Response regulatory" evidence="21">
    <location>
        <begin position="602"/>
        <end position="716"/>
    </location>
</feature>
<dbReference type="KEGG" id="mff:MFFC18_16570"/>
<feature type="transmembrane region" description="Helical" evidence="19">
    <location>
        <begin position="167"/>
        <end position="186"/>
    </location>
</feature>
<dbReference type="Proteomes" id="UP000322214">
    <property type="component" value="Chromosome"/>
</dbReference>
<evidence type="ECO:0000256" key="1">
    <source>
        <dbReference type="ARBA" id="ARBA00000085"/>
    </source>
</evidence>
<dbReference type="CDD" id="cd00088">
    <property type="entry name" value="HPT"/>
    <property type="match status" value="1"/>
</dbReference>